<dbReference type="InterPro" id="IPR051453">
    <property type="entry name" value="MBL_Glyoxalase_II"/>
</dbReference>
<evidence type="ECO:0000256" key="4">
    <source>
        <dbReference type="ARBA" id="ARBA00022833"/>
    </source>
</evidence>
<dbReference type="Gene3D" id="3.60.15.10">
    <property type="entry name" value="Ribonuclease Z/Hydroxyacylglutathione hydrolase-like"/>
    <property type="match status" value="1"/>
</dbReference>
<dbReference type="EMBL" id="FNQN01000006">
    <property type="protein sequence ID" value="SEA46989.1"/>
    <property type="molecule type" value="Genomic_DNA"/>
</dbReference>
<evidence type="ECO:0000256" key="3">
    <source>
        <dbReference type="ARBA" id="ARBA00022801"/>
    </source>
</evidence>
<dbReference type="InterPro" id="IPR001279">
    <property type="entry name" value="Metallo-B-lactamas"/>
</dbReference>
<dbReference type="GO" id="GO:0046872">
    <property type="term" value="F:metal ion binding"/>
    <property type="evidence" value="ECO:0007669"/>
    <property type="project" value="UniProtKB-KW"/>
</dbReference>
<name>A0A1H4BFQ0_9BACT</name>
<proteinExistence type="predicted"/>
<evidence type="ECO:0000256" key="2">
    <source>
        <dbReference type="ARBA" id="ARBA00022723"/>
    </source>
</evidence>
<dbReference type="Proteomes" id="UP000199409">
    <property type="component" value="Unassembled WGS sequence"/>
</dbReference>
<dbReference type="SUPFAM" id="SSF56281">
    <property type="entry name" value="Metallo-hydrolase/oxidoreductase"/>
    <property type="match status" value="1"/>
</dbReference>
<evidence type="ECO:0000256" key="1">
    <source>
        <dbReference type="ARBA" id="ARBA00001947"/>
    </source>
</evidence>
<keyword evidence="3" id="KW-0378">Hydrolase</keyword>
<dbReference type="PANTHER" id="PTHR46233:SF3">
    <property type="entry name" value="HYDROXYACYLGLUTATHIONE HYDROLASE GLOC"/>
    <property type="match status" value="1"/>
</dbReference>
<organism evidence="6 7">
    <name type="scientific">Desulfuromusa kysingii</name>
    <dbReference type="NCBI Taxonomy" id="37625"/>
    <lineage>
        <taxon>Bacteria</taxon>
        <taxon>Pseudomonadati</taxon>
        <taxon>Thermodesulfobacteriota</taxon>
        <taxon>Desulfuromonadia</taxon>
        <taxon>Desulfuromonadales</taxon>
        <taxon>Geopsychrobacteraceae</taxon>
        <taxon>Desulfuromusa</taxon>
    </lineage>
</organism>
<evidence type="ECO:0000259" key="5">
    <source>
        <dbReference type="SMART" id="SM00849"/>
    </source>
</evidence>
<comment type="cofactor">
    <cofactor evidence="1">
        <name>Zn(2+)</name>
        <dbReference type="ChEBI" id="CHEBI:29105"/>
    </cofactor>
</comment>
<dbReference type="RefSeq" id="WP_092348144.1">
    <property type="nucleotide sequence ID" value="NZ_FNQN01000006.1"/>
</dbReference>
<dbReference type="OrthoDB" id="9802991at2"/>
<evidence type="ECO:0000313" key="7">
    <source>
        <dbReference type="Proteomes" id="UP000199409"/>
    </source>
</evidence>
<keyword evidence="7" id="KW-1185">Reference proteome</keyword>
<dbReference type="AlphaFoldDB" id="A0A1H4BFQ0"/>
<dbReference type="STRING" id="37625.SAMN05660420_02186"/>
<protein>
    <submittedName>
        <fullName evidence="6">Glyoxylase, beta-lactamase superfamily II</fullName>
    </submittedName>
</protein>
<gene>
    <name evidence="6" type="ORF">SAMN05660420_02186</name>
</gene>
<accession>A0A1H4BFQ0</accession>
<sequence>MIFATLPTGPLEVNCYIIGCEKTMQAAVVDPGGHADRILQRLSELGLKAVMVINTHGHFDHIGGNKDLINATGAELIIHCDDSPLLERAGEHAAVFGLQAEPSPAPTHLLVGGEKIPLGELTLQVIHTPGHSPGGVCLYVEDYLFVGDTLFAGSIGRTDLPGGDHQLLIAGIKEKLLPLPADTKVYPGHGPMTTIGAEKLHNPFLN</sequence>
<reference evidence="6 7" key="1">
    <citation type="submission" date="2016-10" db="EMBL/GenBank/DDBJ databases">
        <authorList>
            <person name="de Groot N.N."/>
        </authorList>
    </citation>
    <scope>NUCLEOTIDE SEQUENCE [LARGE SCALE GENOMIC DNA]</scope>
    <source>
        <strain evidence="6 7">DSM 7343</strain>
    </source>
</reference>
<keyword evidence="4" id="KW-0862">Zinc</keyword>
<dbReference type="PANTHER" id="PTHR46233">
    <property type="entry name" value="HYDROXYACYLGLUTATHIONE HYDROLASE GLOC"/>
    <property type="match status" value="1"/>
</dbReference>
<keyword evidence="2" id="KW-0479">Metal-binding</keyword>
<dbReference type="SMART" id="SM00849">
    <property type="entry name" value="Lactamase_B"/>
    <property type="match status" value="1"/>
</dbReference>
<feature type="domain" description="Metallo-beta-lactamase" evidence="5">
    <location>
        <begin position="12"/>
        <end position="189"/>
    </location>
</feature>
<evidence type="ECO:0000313" key="6">
    <source>
        <dbReference type="EMBL" id="SEA46989.1"/>
    </source>
</evidence>
<dbReference type="InterPro" id="IPR036866">
    <property type="entry name" value="RibonucZ/Hydroxyglut_hydro"/>
</dbReference>
<dbReference type="GO" id="GO:0016787">
    <property type="term" value="F:hydrolase activity"/>
    <property type="evidence" value="ECO:0007669"/>
    <property type="project" value="UniProtKB-KW"/>
</dbReference>
<dbReference type="Pfam" id="PF00753">
    <property type="entry name" value="Lactamase_B"/>
    <property type="match status" value="1"/>
</dbReference>